<reference evidence="2" key="1">
    <citation type="journal article" date="2014" name="Int. J. Syst. Evol. Microbiol.">
        <title>Complete genome sequence of Corynebacterium casei LMG S-19264T (=DSM 44701T), isolated from a smear-ripened cheese.</title>
        <authorList>
            <consortium name="US DOE Joint Genome Institute (JGI-PGF)"/>
            <person name="Walter F."/>
            <person name="Albersmeier A."/>
            <person name="Kalinowski J."/>
            <person name="Ruckert C."/>
        </authorList>
    </citation>
    <scope>NUCLEOTIDE SEQUENCE</scope>
    <source>
        <strain evidence="2">JCM 3090</strain>
    </source>
</reference>
<reference evidence="2" key="2">
    <citation type="submission" date="2020-09" db="EMBL/GenBank/DDBJ databases">
        <authorList>
            <person name="Sun Q."/>
            <person name="Ohkuma M."/>
        </authorList>
    </citation>
    <scope>NUCLEOTIDE SEQUENCE</scope>
    <source>
        <strain evidence="2">JCM 3090</strain>
    </source>
</reference>
<accession>A0A8J3B875</accession>
<protein>
    <recommendedName>
        <fullName evidence="4">ATP/GTP-binding protein</fullName>
    </recommendedName>
</protein>
<evidence type="ECO:0008006" key="4">
    <source>
        <dbReference type="Google" id="ProtNLM"/>
    </source>
</evidence>
<sequence length="100" mass="11125">MSPRRNRRDDAGAPLDPDRVRRGAGAVETAADGAWHVRTVPAPAAVKAYRCPGCDHPIPPGTPHLVAWPADERGEAADRRHWHAGCWRARAHRPLRPRHR</sequence>
<comment type="caution">
    <text evidence="2">The sequence shown here is derived from an EMBL/GenBank/DDBJ whole genome shotgun (WGS) entry which is preliminary data.</text>
</comment>
<proteinExistence type="predicted"/>
<evidence type="ECO:0000313" key="2">
    <source>
        <dbReference type="EMBL" id="GGJ83568.1"/>
    </source>
</evidence>
<feature type="region of interest" description="Disordered" evidence="1">
    <location>
        <begin position="1"/>
        <end position="25"/>
    </location>
</feature>
<evidence type="ECO:0000256" key="1">
    <source>
        <dbReference type="SAM" id="MobiDB-lite"/>
    </source>
</evidence>
<dbReference type="AlphaFoldDB" id="A0A8J3B875"/>
<evidence type="ECO:0000313" key="3">
    <source>
        <dbReference type="Proteomes" id="UP000649739"/>
    </source>
</evidence>
<name>A0A8J3B875_9ACTN</name>
<organism evidence="2 3">
    <name type="scientific">Pilimelia anulata</name>
    <dbReference type="NCBI Taxonomy" id="53371"/>
    <lineage>
        <taxon>Bacteria</taxon>
        <taxon>Bacillati</taxon>
        <taxon>Actinomycetota</taxon>
        <taxon>Actinomycetes</taxon>
        <taxon>Micromonosporales</taxon>
        <taxon>Micromonosporaceae</taxon>
        <taxon>Pilimelia</taxon>
    </lineage>
</organism>
<dbReference type="Proteomes" id="UP000649739">
    <property type="component" value="Unassembled WGS sequence"/>
</dbReference>
<dbReference type="EMBL" id="BMQB01000002">
    <property type="protein sequence ID" value="GGJ83568.1"/>
    <property type="molecule type" value="Genomic_DNA"/>
</dbReference>
<keyword evidence="3" id="KW-1185">Reference proteome</keyword>
<feature type="compositionally biased region" description="Basic and acidic residues" evidence="1">
    <location>
        <begin position="7"/>
        <end position="21"/>
    </location>
</feature>
<gene>
    <name evidence="2" type="ORF">GCM10010123_11520</name>
</gene>
<dbReference type="RefSeq" id="WP_189168992.1">
    <property type="nucleotide sequence ID" value="NZ_BMQB01000002.1"/>
</dbReference>